<keyword evidence="2 6" id="KW-0812">Transmembrane</keyword>
<dbReference type="OrthoDB" id="9814270at2"/>
<dbReference type="PROSITE" id="PS00154">
    <property type="entry name" value="ATPASE_E1_E2"/>
    <property type="match status" value="1"/>
</dbReference>
<dbReference type="InterPro" id="IPR036412">
    <property type="entry name" value="HAD-like_sf"/>
</dbReference>
<feature type="transmembrane region" description="Helical" evidence="6">
    <location>
        <begin position="692"/>
        <end position="713"/>
    </location>
</feature>
<dbReference type="InterPro" id="IPR023298">
    <property type="entry name" value="ATPase_P-typ_TM_dom_sf"/>
</dbReference>
<dbReference type="NCBIfam" id="TIGR01494">
    <property type="entry name" value="ATPase_P-type"/>
    <property type="match status" value="2"/>
</dbReference>
<feature type="transmembrane region" description="Helical" evidence="6">
    <location>
        <begin position="595"/>
        <end position="618"/>
    </location>
</feature>
<dbReference type="PANTHER" id="PTHR42861">
    <property type="entry name" value="CALCIUM-TRANSPORTING ATPASE"/>
    <property type="match status" value="1"/>
</dbReference>
<dbReference type="Gene3D" id="2.70.150.10">
    <property type="entry name" value="Calcium-transporting ATPase, cytoplasmic transduction domain A"/>
    <property type="match status" value="1"/>
</dbReference>
<comment type="subcellular location">
    <subcellularLocation>
        <location evidence="1">Cell membrane</location>
        <topology evidence="1">Multi-pass membrane protein</topology>
    </subcellularLocation>
</comment>
<dbReference type="Gene3D" id="3.40.50.1000">
    <property type="entry name" value="HAD superfamily/HAD-like"/>
    <property type="match status" value="1"/>
</dbReference>
<feature type="transmembrane region" description="Helical" evidence="6">
    <location>
        <begin position="215"/>
        <end position="233"/>
    </location>
</feature>
<evidence type="ECO:0000256" key="2">
    <source>
        <dbReference type="ARBA" id="ARBA00022692"/>
    </source>
</evidence>
<feature type="transmembrane region" description="Helical" evidence="6">
    <location>
        <begin position="50"/>
        <end position="80"/>
    </location>
</feature>
<dbReference type="SUPFAM" id="SSF81665">
    <property type="entry name" value="Calcium ATPase, transmembrane domain M"/>
    <property type="match status" value="1"/>
</dbReference>
<reference evidence="8 9" key="1">
    <citation type="submission" date="2017-10" db="EMBL/GenBank/DDBJ databases">
        <title>Sequencing the genomes of 1000 actinobacteria strains.</title>
        <authorList>
            <person name="Klenk H.-P."/>
        </authorList>
    </citation>
    <scope>NUCLEOTIDE SEQUENCE [LARGE SCALE GENOMIC DNA]</scope>
    <source>
        <strain evidence="8 9">DSM 15597</strain>
    </source>
</reference>
<protein>
    <submittedName>
        <fullName evidence="8">Cation-transporting ATPase E</fullName>
    </submittedName>
</protein>
<feature type="transmembrane region" description="Helical" evidence="6">
    <location>
        <begin position="765"/>
        <end position="788"/>
    </location>
</feature>
<dbReference type="PRINTS" id="PR00120">
    <property type="entry name" value="HATPASE"/>
</dbReference>
<dbReference type="GO" id="GO:0016887">
    <property type="term" value="F:ATP hydrolysis activity"/>
    <property type="evidence" value="ECO:0007669"/>
    <property type="project" value="InterPro"/>
</dbReference>
<keyword evidence="9" id="KW-1185">Reference proteome</keyword>
<organism evidence="8 9">
    <name type="scientific">Propionicimonas paludicola</name>
    <dbReference type="NCBI Taxonomy" id="185243"/>
    <lineage>
        <taxon>Bacteria</taxon>
        <taxon>Bacillati</taxon>
        <taxon>Actinomycetota</taxon>
        <taxon>Actinomycetes</taxon>
        <taxon>Propionibacteriales</taxon>
        <taxon>Nocardioidaceae</taxon>
        <taxon>Propionicimonas</taxon>
    </lineage>
</organism>
<evidence type="ECO:0000313" key="9">
    <source>
        <dbReference type="Proteomes" id="UP000226079"/>
    </source>
</evidence>
<dbReference type="AlphaFoldDB" id="A0A2A9CQY4"/>
<feature type="transmembrane region" description="Helical" evidence="6">
    <location>
        <begin position="725"/>
        <end position="745"/>
    </location>
</feature>
<keyword evidence="3" id="KW-1278">Translocase</keyword>
<dbReference type="InterPro" id="IPR059000">
    <property type="entry name" value="ATPase_P-type_domA"/>
</dbReference>
<dbReference type="RefSeq" id="WP_098460063.1">
    <property type="nucleotide sequence ID" value="NZ_PDJC01000001.1"/>
</dbReference>
<evidence type="ECO:0000256" key="1">
    <source>
        <dbReference type="ARBA" id="ARBA00004651"/>
    </source>
</evidence>
<proteinExistence type="predicted"/>
<dbReference type="InterPro" id="IPR044492">
    <property type="entry name" value="P_typ_ATPase_HD_dom"/>
</dbReference>
<dbReference type="GO" id="GO:0005886">
    <property type="term" value="C:plasma membrane"/>
    <property type="evidence" value="ECO:0007669"/>
    <property type="project" value="UniProtKB-SubCell"/>
</dbReference>
<dbReference type="Gene3D" id="1.20.1110.10">
    <property type="entry name" value="Calcium-transporting ATPase, transmembrane domain"/>
    <property type="match status" value="1"/>
</dbReference>
<feature type="transmembrane region" description="Helical" evidence="6">
    <location>
        <begin position="659"/>
        <end position="680"/>
    </location>
</feature>
<dbReference type="SUPFAM" id="SSF56784">
    <property type="entry name" value="HAD-like"/>
    <property type="match status" value="1"/>
</dbReference>
<dbReference type="InterPro" id="IPR023299">
    <property type="entry name" value="ATPase_P-typ_cyto_dom_N"/>
</dbReference>
<evidence type="ECO:0000256" key="4">
    <source>
        <dbReference type="ARBA" id="ARBA00022989"/>
    </source>
</evidence>
<evidence type="ECO:0000256" key="5">
    <source>
        <dbReference type="ARBA" id="ARBA00023136"/>
    </source>
</evidence>
<feature type="domain" description="P-type ATPase A" evidence="7">
    <location>
        <begin position="105"/>
        <end position="196"/>
    </location>
</feature>
<evidence type="ECO:0000259" key="7">
    <source>
        <dbReference type="Pfam" id="PF00122"/>
    </source>
</evidence>
<dbReference type="InterPro" id="IPR001757">
    <property type="entry name" value="P_typ_ATPase"/>
</dbReference>
<dbReference type="PRINTS" id="PR00119">
    <property type="entry name" value="CATATPASE"/>
</dbReference>
<dbReference type="Gene3D" id="3.40.1110.10">
    <property type="entry name" value="Calcium-transporting ATPase, cytoplasmic domain N"/>
    <property type="match status" value="1"/>
</dbReference>
<dbReference type="SFLD" id="SFLDS00003">
    <property type="entry name" value="Haloacid_Dehalogenase"/>
    <property type="match status" value="1"/>
</dbReference>
<evidence type="ECO:0000256" key="3">
    <source>
        <dbReference type="ARBA" id="ARBA00022967"/>
    </source>
</evidence>
<dbReference type="InterPro" id="IPR023214">
    <property type="entry name" value="HAD_sf"/>
</dbReference>
<evidence type="ECO:0000313" key="8">
    <source>
        <dbReference type="EMBL" id="PFG16536.1"/>
    </source>
</evidence>
<dbReference type="SFLD" id="SFLDF00027">
    <property type="entry name" value="p-type_atpase"/>
    <property type="match status" value="1"/>
</dbReference>
<dbReference type="SFLD" id="SFLDG00002">
    <property type="entry name" value="C1.7:_P-type_atpase_like"/>
    <property type="match status" value="1"/>
</dbReference>
<dbReference type="SUPFAM" id="SSF81653">
    <property type="entry name" value="Calcium ATPase, transduction domain A"/>
    <property type="match status" value="1"/>
</dbReference>
<sequence length="806" mass="85644">MTTQVAPVAGLSGAEVAERIAAGQVNTLPPRSGRTTWDIIRANVFTRINFLLMVLFVIVLSTGSLGNALFGFLIIINSGIGAFQELRAKRTLDNLAVVGEGKPLVRRDGVAAELPRDQVVLDDIIEIGPGDQIIVDGIVVEASYLEVDESLLTGESDAVLKQPGDEVMSGSFVVSGVGAFRATRIGLESYAAKLTAEASKFSLVKSELQTAINQILRLVTWLLIPVGAATVWVQWTQNPGAPWQEIVLRMSGALVPMVPEGLVLLTSLAFAVGVIRLGQLNVLVQELPAIEGLARVDVVCADKTGTLTENGLQFSRIEPLDEADSARLEQALAQVAAADPRPNASMQALTHALSPAAEPWTVAAMAPFTSAKKWSGVSFAGQGNWVIGAPDVLADPTTAVAQRAEEVGLSGRRVLLLGESDLLVDDPAAPGTVTPRALVVLEQKVRPEAAGTLAYFAEQNVAVKVISGDNAKSVGAVTGSLGVAATEVIDARTLPDDPEEFADRVESAGVFGRVTPQQKRQMVAALQSRGHNVAMTGDGVNDVLAIKDSDLGVAMGSGAAATRSVAQIVLLNDDFATLPHVVAEGRRVIGNIERVANFFLTKTMYSLVLALLVALWRLPFPFVPMHISFIGWYTIGIPAAILALAPNGERARPGFLKRVLSFSMPVGLVIGLTTFGTYLVSLQSVTDEASATQASTATLIAVMIAGGWAMIAIARPYQWWKIAMIATMITLAVLTVFWLPGWYAQMLPVWPWLATADPQLDPSNVAMNLNAVWFGLGAAVLVEAMWWISGRVTGLHRRVFGSLGDR</sequence>
<dbReference type="GO" id="GO:0005524">
    <property type="term" value="F:ATP binding"/>
    <property type="evidence" value="ECO:0007669"/>
    <property type="project" value="InterPro"/>
</dbReference>
<feature type="transmembrane region" description="Helical" evidence="6">
    <location>
        <begin position="630"/>
        <end position="647"/>
    </location>
</feature>
<comment type="caution">
    <text evidence="8">The sequence shown here is derived from an EMBL/GenBank/DDBJ whole genome shotgun (WGS) entry which is preliminary data.</text>
</comment>
<gene>
    <name evidence="8" type="ORF">ATK74_1081</name>
</gene>
<dbReference type="Pfam" id="PF00122">
    <property type="entry name" value="E1-E2_ATPase"/>
    <property type="match status" value="1"/>
</dbReference>
<name>A0A2A9CQY4_9ACTN</name>
<dbReference type="EMBL" id="PDJC01000001">
    <property type="protein sequence ID" value="PFG16536.1"/>
    <property type="molecule type" value="Genomic_DNA"/>
</dbReference>
<dbReference type="Proteomes" id="UP000226079">
    <property type="component" value="Unassembled WGS sequence"/>
</dbReference>
<accession>A0A2A9CQY4</accession>
<dbReference type="InterPro" id="IPR018303">
    <property type="entry name" value="ATPase_P-typ_P_site"/>
</dbReference>
<keyword evidence="5 6" id="KW-0472">Membrane</keyword>
<evidence type="ECO:0000256" key="6">
    <source>
        <dbReference type="SAM" id="Phobius"/>
    </source>
</evidence>
<dbReference type="Pfam" id="PF00702">
    <property type="entry name" value="Hydrolase"/>
    <property type="match status" value="1"/>
</dbReference>
<feature type="transmembrane region" description="Helical" evidence="6">
    <location>
        <begin position="253"/>
        <end position="275"/>
    </location>
</feature>
<dbReference type="InterPro" id="IPR008250">
    <property type="entry name" value="ATPase_P-typ_transduc_dom_A_sf"/>
</dbReference>
<keyword evidence="4 6" id="KW-1133">Transmembrane helix</keyword>